<feature type="compositionally biased region" description="Polar residues" evidence="1">
    <location>
        <begin position="55"/>
        <end position="64"/>
    </location>
</feature>
<reference evidence="2 3" key="1">
    <citation type="submission" date="2015-03" db="EMBL/GenBank/DDBJ databases">
        <authorList>
            <consortium name="Pathogen Informatics"/>
        </authorList>
    </citation>
    <scope>NUCLEOTIDE SEQUENCE [LARGE SCALE GENOMIC DNA]</scope>
    <source>
        <strain evidence="2 3">D00501624</strain>
    </source>
</reference>
<sequence>MPFDLCIEAMGAIDTQQRLGVIPACAPAEKAGRVTKVSSSGPNSTPLPAARIGPGTNNAPSAADTTTYARGAIGPVATTIALRTPSTWMTRATATR</sequence>
<protein>
    <submittedName>
        <fullName evidence="2">Uncharacterized protein</fullName>
    </submittedName>
</protein>
<proteinExistence type="predicted"/>
<evidence type="ECO:0000256" key="1">
    <source>
        <dbReference type="SAM" id="MobiDB-lite"/>
    </source>
</evidence>
<dbReference type="AlphaFoldDB" id="A0A655FLB4"/>
<dbReference type="EMBL" id="CQQC01001305">
    <property type="protein sequence ID" value="CNV83036.1"/>
    <property type="molecule type" value="Genomic_DNA"/>
</dbReference>
<feature type="region of interest" description="Disordered" evidence="1">
    <location>
        <begin position="30"/>
        <end position="64"/>
    </location>
</feature>
<dbReference type="Proteomes" id="UP000039217">
    <property type="component" value="Unassembled WGS sequence"/>
</dbReference>
<evidence type="ECO:0000313" key="2">
    <source>
        <dbReference type="EMBL" id="CNV83036.1"/>
    </source>
</evidence>
<organism evidence="2 3">
    <name type="scientific">Mycobacterium tuberculosis</name>
    <dbReference type="NCBI Taxonomy" id="1773"/>
    <lineage>
        <taxon>Bacteria</taxon>
        <taxon>Bacillati</taxon>
        <taxon>Actinomycetota</taxon>
        <taxon>Actinomycetes</taxon>
        <taxon>Mycobacteriales</taxon>
        <taxon>Mycobacteriaceae</taxon>
        <taxon>Mycobacterium</taxon>
        <taxon>Mycobacterium tuberculosis complex</taxon>
    </lineage>
</organism>
<feature type="compositionally biased region" description="Polar residues" evidence="1">
    <location>
        <begin position="36"/>
        <end position="46"/>
    </location>
</feature>
<name>A0A655FLB4_MYCTX</name>
<evidence type="ECO:0000313" key="3">
    <source>
        <dbReference type="Proteomes" id="UP000039217"/>
    </source>
</evidence>
<gene>
    <name evidence="2" type="ORF">ERS007661_03147</name>
</gene>
<accession>A0A655FLB4</accession>